<dbReference type="PANTHER" id="PTHR32309:SF13">
    <property type="entry name" value="FERRIC ENTEROBACTIN TRANSPORT PROTEIN FEPE"/>
    <property type="match status" value="1"/>
</dbReference>
<dbReference type="PANTHER" id="PTHR32309">
    <property type="entry name" value="TYROSINE-PROTEIN KINASE"/>
    <property type="match status" value="1"/>
</dbReference>
<keyword evidence="3" id="KW-1133">Transmembrane helix</keyword>
<dbReference type="AlphaFoldDB" id="A0A1I3H9Z4"/>
<proteinExistence type="predicted"/>
<dbReference type="RefSeq" id="WP_091517417.1">
    <property type="nucleotide sequence ID" value="NZ_FORF01000001.1"/>
</dbReference>
<dbReference type="GO" id="GO:0004713">
    <property type="term" value="F:protein tyrosine kinase activity"/>
    <property type="evidence" value="ECO:0007669"/>
    <property type="project" value="TreeGrafter"/>
</dbReference>
<accession>A0A1I3H9Z4</accession>
<gene>
    <name evidence="4" type="ORF">SAMN03080618_00069</name>
</gene>
<dbReference type="STRING" id="1121003.SAMN03080618_00069"/>
<keyword evidence="1" id="KW-0175">Coiled coil</keyword>
<dbReference type="GO" id="GO:0005886">
    <property type="term" value="C:plasma membrane"/>
    <property type="evidence" value="ECO:0007669"/>
    <property type="project" value="TreeGrafter"/>
</dbReference>
<feature type="coiled-coil region" evidence="1">
    <location>
        <begin position="188"/>
        <end position="238"/>
    </location>
</feature>
<organism evidence="4 5">
    <name type="scientific">Aquamicrobium aerolatum DSM 21857</name>
    <dbReference type="NCBI Taxonomy" id="1121003"/>
    <lineage>
        <taxon>Bacteria</taxon>
        <taxon>Pseudomonadati</taxon>
        <taxon>Pseudomonadota</taxon>
        <taxon>Alphaproteobacteria</taxon>
        <taxon>Hyphomicrobiales</taxon>
        <taxon>Phyllobacteriaceae</taxon>
        <taxon>Aerobium</taxon>
    </lineage>
</organism>
<keyword evidence="3" id="KW-0812">Transmembrane</keyword>
<evidence type="ECO:0000313" key="4">
    <source>
        <dbReference type="EMBL" id="SFI32439.1"/>
    </source>
</evidence>
<evidence type="ECO:0000256" key="3">
    <source>
        <dbReference type="SAM" id="Phobius"/>
    </source>
</evidence>
<name>A0A1I3H9Z4_9HYPH</name>
<keyword evidence="5" id="KW-1185">Reference proteome</keyword>
<dbReference type="InterPro" id="IPR050445">
    <property type="entry name" value="Bact_polysacc_biosynth/exp"/>
</dbReference>
<feature type="coiled-coil region" evidence="1">
    <location>
        <begin position="275"/>
        <end position="330"/>
    </location>
</feature>
<dbReference type="EMBL" id="FORF01000001">
    <property type="protein sequence ID" value="SFI32439.1"/>
    <property type="molecule type" value="Genomic_DNA"/>
</dbReference>
<feature type="compositionally biased region" description="Low complexity" evidence="2">
    <location>
        <begin position="518"/>
        <end position="540"/>
    </location>
</feature>
<dbReference type="Proteomes" id="UP000242763">
    <property type="component" value="Unassembled WGS sequence"/>
</dbReference>
<sequence length="608" mass="64744">MPRLDDQFTPSLAPSLPATASSARRAIIGLTLAGAVAGSLVALAWPATFRATSEVMLAPSVAALPDATSSALIDGQLRALRSGAVLRAAVEQLNLAADGEFNGNDAGPFGLGGTLANIGRLVAGDGAMIDERRQRAVETLASRIDFERIGNSPLVAISVQTADPQKSADIANALSQLFVAEITGSTIATQAQANHEALKGELVAAERAVAAFRTENGLLASAEEIDLLTEQLASARARTVALNTQIAAARDPGIDLMATGSITPSDAAAGNVSAVDDVRLRVADHRQRVDALSARLGPLHPELISAKAELDSAQRELDAETRRLSSALQGELAAAVRQEQEFAARVAQVKSQGEGADDKLSILRDLERVVEERRAALEAARNDTAAASFAGDGTRIVAAADTPSQASVPPLPVLSLAGALAGLLSGLGLSAWRRERDEGEHEDAYRVDDEAPQDFDEHHHWDEDEGHLSEADTHHSEAPEMYSNSRRSRRDEPAHYAQPEPVTQAHWAPQHPAPQPMAAPAAWHQPQQAPAYAQPYPGQQPYAQPQAPTVVYVPVAVPASMHQHLTQEQLALHAFIDQRTDAALDEIRHSLRALREAIEDIAEDRYYN</sequence>
<protein>
    <submittedName>
        <fullName evidence="4">Uncharacterized protein involved in exopolysaccharide biosynthesis</fullName>
    </submittedName>
</protein>
<keyword evidence="3" id="KW-0472">Membrane</keyword>
<feature type="region of interest" description="Disordered" evidence="2">
    <location>
        <begin position="465"/>
        <end position="540"/>
    </location>
</feature>
<evidence type="ECO:0000313" key="5">
    <source>
        <dbReference type="Proteomes" id="UP000242763"/>
    </source>
</evidence>
<evidence type="ECO:0000256" key="2">
    <source>
        <dbReference type="SAM" id="MobiDB-lite"/>
    </source>
</evidence>
<feature type="compositionally biased region" description="Basic and acidic residues" evidence="2">
    <location>
        <begin position="465"/>
        <end position="478"/>
    </location>
</feature>
<feature type="transmembrane region" description="Helical" evidence="3">
    <location>
        <begin position="26"/>
        <end position="47"/>
    </location>
</feature>
<dbReference type="OrthoDB" id="230260at2"/>
<evidence type="ECO:0000256" key="1">
    <source>
        <dbReference type="SAM" id="Coils"/>
    </source>
</evidence>
<reference evidence="5" key="1">
    <citation type="submission" date="2016-10" db="EMBL/GenBank/DDBJ databases">
        <authorList>
            <person name="Varghese N."/>
            <person name="Submissions S."/>
        </authorList>
    </citation>
    <scope>NUCLEOTIDE SEQUENCE [LARGE SCALE GENOMIC DNA]</scope>
    <source>
        <strain evidence="5">DSM 21857</strain>
    </source>
</reference>